<sequence>MAVPSLVRSTRGWLLAAGLAGGGWLAGSCSGAHEPTQHGPEAGHLRPEIKPTTNVPVLLGKSIEELRQRLGPAQPLPSIFTDLALYDNLAPQPTDSVMVFRTGGLLLMASYNIHSRHVNDLLLFGRHEDSLMHRATLRADAPSYLIVPLFHPKRPGTLLGLRVIPAERQ</sequence>
<proteinExistence type="predicted"/>
<dbReference type="EMBL" id="JABBGH010000001">
    <property type="protein sequence ID" value="NML64089.1"/>
    <property type="molecule type" value="Genomic_DNA"/>
</dbReference>
<organism evidence="1 2">
    <name type="scientific">Hymenobacter polaris</name>
    <dbReference type="NCBI Taxonomy" id="2682546"/>
    <lineage>
        <taxon>Bacteria</taxon>
        <taxon>Pseudomonadati</taxon>
        <taxon>Bacteroidota</taxon>
        <taxon>Cytophagia</taxon>
        <taxon>Cytophagales</taxon>
        <taxon>Hymenobacteraceae</taxon>
        <taxon>Hymenobacter</taxon>
    </lineage>
</organism>
<dbReference type="RefSeq" id="WP_169529414.1">
    <property type="nucleotide sequence ID" value="NZ_JABBGH010000001.1"/>
</dbReference>
<evidence type="ECO:0000313" key="1">
    <source>
        <dbReference type="EMBL" id="NML64089.1"/>
    </source>
</evidence>
<reference evidence="1 2" key="1">
    <citation type="submission" date="2020-04" db="EMBL/GenBank/DDBJ databases">
        <title>Hymenobacter polaris sp. nov., isolated from Arctic soil.</title>
        <authorList>
            <person name="Dahal R.H."/>
        </authorList>
    </citation>
    <scope>NUCLEOTIDE SEQUENCE [LARGE SCALE GENOMIC DNA]</scope>
    <source>
        <strain evidence="1 2">RP-2-7</strain>
    </source>
</reference>
<gene>
    <name evidence="1" type="ORF">HHL22_02620</name>
</gene>
<accession>A0A7Y0AB23</accession>
<evidence type="ECO:0000313" key="2">
    <source>
        <dbReference type="Proteomes" id="UP000559626"/>
    </source>
</evidence>
<dbReference type="AlphaFoldDB" id="A0A7Y0AB23"/>
<protein>
    <submittedName>
        <fullName evidence="1">Uncharacterized protein</fullName>
    </submittedName>
</protein>
<keyword evidence="2" id="KW-1185">Reference proteome</keyword>
<comment type="caution">
    <text evidence="1">The sequence shown here is derived from an EMBL/GenBank/DDBJ whole genome shotgun (WGS) entry which is preliminary data.</text>
</comment>
<name>A0A7Y0AB23_9BACT</name>
<dbReference type="Proteomes" id="UP000559626">
    <property type="component" value="Unassembled WGS sequence"/>
</dbReference>